<reference evidence="6 7" key="1">
    <citation type="submission" date="2024-10" db="EMBL/GenBank/DDBJ databases">
        <title>The Natural Products Discovery Center: Release of the First 8490 Sequenced Strains for Exploring Actinobacteria Biosynthetic Diversity.</title>
        <authorList>
            <person name="Kalkreuter E."/>
            <person name="Kautsar S.A."/>
            <person name="Yang D."/>
            <person name="Bader C.D."/>
            <person name="Teijaro C.N."/>
            <person name="Fluegel L."/>
            <person name="Davis C.M."/>
            <person name="Simpson J.R."/>
            <person name="Lauterbach L."/>
            <person name="Steele A.D."/>
            <person name="Gui C."/>
            <person name="Meng S."/>
            <person name="Li G."/>
            <person name="Viehrig K."/>
            <person name="Ye F."/>
            <person name="Su P."/>
            <person name="Kiefer A.F."/>
            <person name="Nichols A."/>
            <person name="Cepeda A.J."/>
            <person name="Yan W."/>
            <person name="Fan B."/>
            <person name="Jiang Y."/>
            <person name="Adhikari A."/>
            <person name="Zheng C.-J."/>
            <person name="Schuster L."/>
            <person name="Cowan T.M."/>
            <person name="Smanski M.J."/>
            <person name="Chevrette M.G."/>
            <person name="De Carvalho L.P.S."/>
            <person name="Shen B."/>
        </authorList>
    </citation>
    <scope>NUCLEOTIDE SEQUENCE [LARGE SCALE GENOMIC DNA]</scope>
    <source>
        <strain evidence="6 7">NPDC004045</strain>
    </source>
</reference>
<sequence length="185" mass="19567">MAHRHDWLAGGDRRAVAVERIERAATALFLARGIDAVSVDDIAAEAGCSRATLYRHTGGKPALVRAVTARAAGTVAARVEAAVAEVPAARRPAEAILAAVAAIRADPQLRTWLLRHRTPGADEFLAGTPELARIAAALTRLAPDDEAAGWIARVVLALLTWPPADAAAERRLVERFVAPGLARTR</sequence>
<accession>A0ABW6PN40</accession>
<feature type="domain" description="HTH tetR-type" evidence="5">
    <location>
        <begin position="15"/>
        <end position="75"/>
    </location>
</feature>
<dbReference type="PROSITE" id="PS50977">
    <property type="entry name" value="HTH_TETR_2"/>
    <property type="match status" value="1"/>
</dbReference>
<dbReference type="PRINTS" id="PR00455">
    <property type="entry name" value="HTHTETR"/>
</dbReference>
<dbReference type="InterPro" id="IPR009057">
    <property type="entry name" value="Homeodomain-like_sf"/>
</dbReference>
<dbReference type="InterPro" id="IPR050109">
    <property type="entry name" value="HTH-type_TetR-like_transc_reg"/>
</dbReference>
<name>A0ABW6PN40_9NOCA</name>
<keyword evidence="3" id="KW-0804">Transcription</keyword>
<keyword evidence="1" id="KW-0805">Transcription regulation</keyword>
<proteinExistence type="predicted"/>
<organism evidence="6 7">
    <name type="scientific">Nocardia thailandica</name>
    <dbReference type="NCBI Taxonomy" id="257275"/>
    <lineage>
        <taxon>Bacteria</taxon>
        <taxon>Bacillati</taxon>
        <taxon>Actinomycetota</taxon>
        <taxon>Actinomycetes</taxon>
        <taxon>Mycobacteriales</taxon>
        <taxon>Nocardiaceae</taxon>
        <taxon>Nocardia</taxon>
    </lineage>
</organism>
<evidence type="ECO:0000313" key="6">
    <source>
        <dbReference type="EMBL" id="MFF0543809.1"/>
    </source>
</evidence>
<dbReference type="PANTHER" id="PTHR30055:SF238">
    <property type="entry name" value="MYCOFACTOCIN BIOSYNTHESIS TRANSCRIPTIONAL REGULATOR MFTR-RELATED"/>
    <property type="match status" value="1"/>
</dbReference>
<dbReference type="RefSeq" id="WP_387700438.1">
    <property type="nucleotide sequence ID" value="NZ_JBIAMX010000006.1"/>
</dbReference>
<dbReference type="Proteomes" id="UP001601444">
    <property type="component" value="Unassembled WGS sequence"/>
</dbReference>
<comment type="caution">
    <text evidence="6">The sequence shown here is derived from an EMBL/GenBank/DDBJ whole genome shotgun (WGS) entry which is preliminary data.</text>
</comment>
<evidence type="ECO:0000259" key="5">
    <source>
        <dbReference type="PROSITE" id="PS50977"/>
    </source>
</evidence>
<evidence type="ECO:0000256" key="3">
    <source>
        <dbReference type="ARBA" id="ARBA00023163"/>
    </source>
</evidence>
<keyword evidence="7" id="KW-1185">Reference proteome</keyword>
<dbReference type="EMBL" id="JBIAMX010000006">
    <property type="protein sequence ID" value="MFF0543809.1"/>
    <property type="molecule type" value="Genomic_DNA"/>
</dbReference>
<gene>
    <name evidence="6" type="ORF">ACFYTF_13335</name>
</gene>
<protein>
    <submittedName>
        <fullName evidence="6">Helix-turn-helix domain-containing protein</fullName>
    </submittedName>
</protein>
<dbReference type="InterPro" id="IPR001647">
    <property type="entry name" value="HTH_TetR"/>
</dbReference>
<dbReference type="Pfam" id="PF00440">
    <property type="entry name" value="TetR_N"/>
    <property type="match status" value="1"/>
</dbReference>
<evidence type="ECO:0000256" key="1">
    <source>
        <dbReference type="ARBA" id="ARBA00023015"/>
    </source>
</evidence>
<keyword evidence="2 4" id="KW-0238">DNA-binding</keyword>
<evidence type="ECO:0000256" key="2">
    <source>
        <dbReference type="ARBA" id="ARBA00023125"/>
    </source>
</evidence>
<dbReference type="PANTHER" id="PTHR30055">
    <property type="entry name" value="HTH-TYPE TRANSCRIPTIONAL REGULATOR RUTR"/>
    <property type="match status" value="1"/>
</dbReference>
<dbReference type="SUPFAM" id="SSF46689">
    <property type="entry name" value="Homeodomain-like"/>
    <property type="match status" value="1"/>
</dbReference>
<feature type="DNA-binding region" description="H-T-H motif" evidence="4">
    <location>
        <begin position="38"/>
        <end position="57"/>
    </location>
</feature>
<dbReference type="Gene3D" id="1.10.357.10">
    <property type="entry name" value="Tetracycline Repressor, domain 2"/>
    <property type="match status" value="1"/>
</dbReference>
<evidence type="ECO:0000256" key="4">
    <source>
        <dbReference type="PROSITE-ProRule" id="PRU00335"/>
    </source>
</evidence>
<evidence type="ECO:0000313" key="7">
    <source>
        <dbReference type="Proteomes" id="UP001601444"/>
    </source>
</evidence>